<feature type="compositionally biased region" description="Polar residues" evidence="1">
    <location>
        <begin position="239"/>
        <end position="262"/>
    </location>
</feature>
<sequence length="1122" mass="122151">MSSSLRRTSGTSRPTSSRSISAPTPALTAAIGLPFPALPASPVKELSPTRHIRRSPDVVADGRKRKREATGFSQAGDGLLKASVVLKPHPSSLTDKPRILSPLMLLPREHLPLSALDLSQPQGDFPPSRFYESRIKILDLEGRLGSNILLARSEVNRMLYAIERESDGLYTLCKLGSWVDVETLAQSATVVSSQRIKSCKSSQLMDVAATGPLITPQMYKETKRRKLAIEEIQSSLIRKRSNTTVTEPETLSQLPTPTSGSPESRKSENRPLTEANEAPTEVSTKPDPPVAPPHPGEDVVSQPTAERIFENIRMQYFEALYHSKGSLAYFAKGPLSRARAAFHLDCDSNLEMNDLIDFLRSLVMTTALIDKKYRETLPEVIGKMKTIVEDSDQGRSRSKSRKKKTKKPKLGKNGLYPSEEEHIERWWLTHKPSTIQNDEQMAVAPEAKHHISVLRRRETQLQMIIILEILALEPLNRPVEATEDSQLPGMETQETLGSSKPEAGKKKTKTSNLPLLLDMHADRLCIWQSTTLDEVKALTEPQPSAGEQEGPAENNDSDPLRDFCVDIIVPFFSARLPELCDSINRKLGGPVIQAPKEKAKTATSSKPKPGAPAKRVSATKKENERTLQRVLSTERMRRSVSRGPSGTIALLRSASATAIPGLKREGSEPLLGMIPKSEAVAVKEKNVSIFSRSAGSLPNNEEAKAKKKARVEAELKEAISALKKPNRALAGKEIVEEAERRTAQPKSKLNKKQPRAAGVQIKATPANNRFKDVFAKEPQPLQPDHLFEEDGPAIPSSASVVPASTLPRKFTNVFATSTTHTTGANPSVQADDDVARLPPRKQVQETPLRKKSIPQISLAPIDEEVEEATPLPQKNVHPQNLQATPMRQQRFTQQKLPVPHPQGHHLQVQGATTPQRKRAIQATPMRNKKSLQSQALPQIVEEDDPLTHSIPSSSPIFVAKKSVAPLFNRAAAKQQQHLVPPTPLGNRSGNKGAASAKATTADTTFLPSSPGFAFFETPLNNSKMKTTTTMSPAAGVTSMVDDTPIKSKLPSFVASATSVGVGAGVGAGVVAGENSRPFSGSSSIGGSGGSRGGITKIKKEKDNSPVSIYQRLGWDDTDDDLA</sequence>
<feature type="region of interest" description="Disordered" evidence="1">
    <location>
        <begin position="1"/>
        <end position="24"/>
    </location>
</feature>
<feature type="region of interest" description="Disordered" evidence="1">
    <location>
        <begin position="539"/>
        <end position="558"/>
    </location>
</feature>
<organism evidence="3 4">
    <name type="scientific">Sordaria brevicollis</name>
    <dbReference type="NCBI Taxonomy" id="83679"/>
    <lineage>
        <taxon>Eukaryota</taxon>
        <taxon>Fungi</taxon>
        <taxon>Dikarya</taxon>
        <taxon>Ascomycota</taxon>
        <taxon>Pezizomycotina</taxon>
        <taxon>Sordariomycetes</taxon>
        <taxon>Sordariomycetidae</taxon>
        <taxon>Sordariales</taxon>
        <taxon>Sordariaceae</taxon>
        <taxon>Sordaria</taxon>
    </lineage>
</organism>
<feature type="region of interest" description="Disordered" evidence="1">
    <location>
        <begin position="818"/>
        <end position="855"/>
    </location>
</feature>
<dbReference type="GO" id="GO:0006270">
    <property type="term" value="P:DNA replication initiation"/>
    <property type="evidence" value="ECO:0007669"/>
    <property type="project" value="InterPro"/>
</dbReference>
<dbReference type="Pfam" id="PF08639">
    <property type="entry name" value="Sld3_STD"/>
    <property type="match status" value="1"/>
</dbReference>
<protein>
    <submittedName>
        <fullName evidence="3">DNA replication regulator SLD3-domain-containing protein</fullName>
    </submittedName>
</protein>
<feature type="region of interest" description="Disordered" evidence="1">
    <location>
        <begin position="594"/>
        <end position="625"/>
    </location>
</feature>
<feature type="compositionally biased region" description="Basic residues" evidence="1">
    <location>
        <begin position="396"/>
        <end position="410"/>
    </location>
</feature>
<accession>A0AAE0UB92</accession>
<dbReference type="InterPro" id="IPR042511">
    <property type="entry name" value="Sld3"/>
</dbReference>
<feature type="region of interest" description="Disordered" evidence="1">
    <location>
        <begin position="1069"/>
        <end position="1102"/>
    </location>
</feature>
<feature type="region of interest" description="Disordered" evidence="1">
    <location>
        <begin position="777"/>
        <end position="806"/>
    </location>
</feature>
<reference evidence="3" key="2">
    <citation type="submission" date="2023-07" db="EMBL/GenBank/DDBJ databases">
        <authorList>
            <consortium name="Lawrence Berkeley National Laboratory"/>
            <person name="Haridas S."/>
            <person name="Hensen N."/>
            <person name="Bonometti L."/>
            <person name="Westerberg I."/>
            <person name="Brannstrom I.O."/>
            <person name="Guillou S."/>
            <person name="Cros-Aarteil S."/>
            <person name="Calhoun S."/>
            <person name="Kuo A."/>
            <person name="Mondo S."/>
            <person name="Pangilinan J."/>
            <person name="Riley R."/>
            <person name="LaButti K."/>
            <person name="Andreopoulos B."/>
            <person name="Lipzen A."/>
            <person name="Chen C."/>
            <person name="Yanf M."/>
            <person name="Daum C."/>
            <person name="Ng V."/>
            <person name="Clum A."/>
            <person name="Steindorff A."/>
            <person name="Ohm R."/>
            <person name="Martin F."/>
            <person name="Silar P."/>
            <person name="Natvig D."/>
            <person name="Lalanne C."/>
            <person name="Gautier V."/>
            <person name="Ament-velasquez S.L."/>
            <person name="Kruys A."/>
            <person name="Hutchinson M.I."/>
            <person name="Powell A.J."/>
            <person name="Barry K."/>
            <person name="Miller A.N."/>
            <person name="Grigoriev I.V."/>
            <person name="Debuchy R."/>
            <person name="Gladieux P."/>
            <person name="Thoren M.H."/>
            <person name="Johannesson H."/>
        </authorList>
    </citation>
    <scope>NUCLEOTIDE SEQUENCE</scope>
    <source>
        <strain evidence="3">FGSC 1904</strain>
    </source>
</reference>
<feature type="region of interest" description="Disordered" evidence="1">
    <location>
        <begin position="974"/>
        <end position="1002"/>
    </location>
</feature>
<comment type="caution">
    <text evidence="3">The sequence shown here is derived from an EMBL/GenBank/DDBJ whole genome shotgun (WGS) entry which is preliminary data.</text>
</comment>
<name>A0AAE0UB92_SORBR</name>
<evidence type="ECO:0000259" key="2">
    <source>
        <dbReference type="Pfam" id="PF08639"/>
    </source>
</evidence>
<evidence type="ECO:0000256" key="1">
    <source>
        <dbReference type="SAM" id="MobiDB-lite"/>
    </source>
</evidence>
<feature type="domain" description="DNA replication regulator Sld3 C-terminal" evidence="2">
    <location>
        <begin position="308"/>
        <end position="849"/>
    </location>
</feature>
<dbReference type="InterPro" id="IPR013948">
    <property type="entry name" value="DNA_replication_reg_Sld3_C"/>
</dbReference>
<feature type="compositionally biased region" description="Low complexity" evidence="1">
    <location>
        <begin position="993"/>
        <end position="1002"/>
    </location>
</feature>
<dbReference type="Gene3D" id="1.20.58.2130">
    <property type="match status" value="1"/>
</dbReference>
<dbReference type="GO" id="GO:0031261">
    <property type="term" value="C:DNA replication preinitiation complex"/>
    <property type="evidence" value="ECO:0007669"/>
    <property type="project" value="TreeGrafter"/>
</dbReference>
<dbReference type="Proteomes" id="UP001281003">
    <property type="component" value="Unassembled WGS sequence"/>
</dbReference>
<feature type="region of interest" description="Disordered" evidence="1">
    <location>
        <begin position="388"/>
        <end position="415"/>
    </location>
</feature>
<dbReference type="EMBL" id="JAUTDP010000007">
    <property type="protein sequence ID" value="KAK3397778.1"/>
    <property type="molecule type" value="Genomic_DNA"/>
</dbReference>
<dbReference type="AlphaFoldDB" id="A0AAE0UB92"/>
<gene>
    <name evidence="3" type="ORF">B0T20DRAFT_231564</name>
</gene>
<dbReference type="PANTHER" id="PTHR28067:SF1">
    <property type="entry name" value="DNA REPLICATION REGULATOR SLD3"/>
    <property type="match status" value="1"/>
</dbReference>
<feature type="region of interest" description="Disordered" evidence="1">
    <location>
        <begin position="481"/>
        <end position="508"/>
    </location>
</feature>
<reference evidence="3" key="1">
    <citation type="journal article" date="2023" name="Mol. Phylogenet. Evol.">
        <title>Genome-scale phylogeny and comparative genomics of the fungal order Sordariales.</title>
        <authorList>
            <person name="Hensen N."/>
            <person name="Bonometti L."/>
            <person name="Westerberg I."/>
            <person name="Brannstrom I.O."/>
            <person name="Guillou S."/>
            <person name="Cros-Aarteil S."/>
            <person name="Calhoun S."/>
            <person name="Haridas S."/>
            <person name="Kuo A."/>
            <person name="Mondo S."/>
            <person name="Pangilinan J."/>
            <person name="Riley R."/>
            <person name="LaButti K."/>
            <person name="Andreopoulos B."/>
            <person name="Lipzen A."/>
            <person name="Chen C."/>
            <person name="Yan M."/>
            <person name="Daum C."/>
            <person name="Ng V."/>
            <person name="Clum A."/>
            <person name="Steindorff A."/>
            <person name="Ohm R.A."/>
            <person name="Martin F."/>
            <person name="Silar P."/>
            <person name="Natvig D.O."/>
            <person name="Lalanne C."/>
            <person name="Gautier V."/>
            <person name="Ament-Velasquez S.L."/>
            <person name="Kruys A."/>
            <person name="Hutchinson M.I."/>
            <person name="Powell A.J."/>
            <person name="Barry K."/>
            <person name="Miller A.N."/>
            <person name="Grigoriev I.V."/>
            <person name="Debuchy R."/>
            <person name="Gladieux P."/>
            <person name="Hiltunen Thoren M."/>
            <person name="Johannesson H."/>
        </authorList>
    </citation>
    <scope>NUCLEOTIDE SEQUENCE</scope>
    <source>
        <strain evidence="3">FGSC 1904</strain>
    </source>
</reference>
<feature type="compositionally biased region" description="Gly residues" evidence="1">
    <location>
        <begin position="1083"/>
        <end position="1092"/>
    </location>
</feature>
<proteinExistence type="predicted"/>
<feature type="compositionally biased region" description="Polar residues" evidence="1">
    <location>
        <begin position="818"/>
        <end position="828"/>
    </location>
</feature>
<feature type="compositionally biased region" description="Low complexity" evidence="1">
    <location>
        <begin position="795"/>
        <end position="804"/>
    </location>
</feature>
<feature type="region of interest" description="Disordered" evidence="1">
    <location>
        <begin position="737"/>
        <end position="760"/>
    </location>
</feature>
<feature type="region of interest" description="Disordered" evidence="1">
    <location>
        <begin position="239"/>
        <end position="301"/>
    </location>
</feature>
<dbReference type="PANTHER" id="PTHR28067">
    <property type="entry name" value="DNA REPLICATION REGULATOR SLD3"/>
    <property type="match status" value="1"/>
</dbReference>
<evidence type="ECO:0000313" key="4">
    <source>
        <dbReference type="Proteomes" id="UP001281003"/>
    </source>
</evidence>
<evidence type="ECO:0000313" key="3">
    <source>
        <dbReference type="EMBL" id="KAK3397778.1"/>
    </source>
</evidence>
<feature type="region of interest" description="Disordered" evidence="1">
    <location>
        <begin position="40"/>
        <end position="73"/>
    </location>
</feature>
<keyword evidence="4" id="KW-1185">Reference proteome</keyword>